<evidence type="ECO:0000313" key="3">
    <source>
        <dbReference type="Proteomes" id="UP000324133"/>
    </source>
</evidence>
<proteinExistence type="predicted"/>
<sequence length="320" mass="36832">MKKVLTNWGKRYSLLKDISYQVDNPAFDTYHYLKHEFLSLQPCAFYGSYSLWNEKSKQTVIHLPLFMDNKEVTNPCRAPFGGIQHQVKADSDLLFDFLLQVESDLRLAKVDAIKLAFPPLIYDPESAAVSINSLLRIGYSVTTSKINHYLPVSNSNFNNIISPSANRRLQKCHRQEFGFKQEPLQFLPQAYSFLVQCRQEKQHSISLSLKTLEKQVEQMPERYSIFSVKDGDNLISISIAVRVNSEVLYNFYPASLKEYNDYSPAIMLTEGIYDFARQNKFRLVDLGTSMLGDSPNVDLMRFKKSIGGKESLNFDFKKEL</sequence>
<dbReference type="Pfam" id="PF13480">
    <property type="entry name" value="Acetyltransf_6"/>
    <property type="match status" value="1"/>
</dbReference>
<dbReference type="AlphaFoldDB" id="A0A5B6THA5"/>
<keyword evidence="2" id="KW-0808">Transferase</keyword>
<name>A0A5B6THA5_9BACT</name>
<comment type="caution">
    <text evidence="2">The sequence shown here is derived from an EMBL/GenBank/DDBJ whole genome shotgun (WGS) entry which is preliminary data.</text>
</comment>
<dbReference type="InterPro" id="IPR038740">
    <property type="entry name" value="BioF2-like_GNAT_dom"/>
</dbReference>
<feature type="domain" description="BioF2-like acetyltransferase" evidence="1">
    <location>
        <begin position="210"/>
        <end position="288"/>
    </location>
</feature>
<organism evidence="2 3">
    <name type="scientific">Rufibacter hautae</name>
    <dbReference type="NCBI Taxonomy" id="2595005"/>
    <lineage>
        <taxon>Bacteria</taxon>
        <taxon>Pseudomonadati</taxon>
        <taxon>Bacteroidota</taxon>
        <taxon>Cytophagia</taxon>
        <taxon>Cytophagales</taxon>
        <taxon>Hymenobacteraceae</taxon>
        <taxon>Rufibacter</taxon>
    </lineage>
</organism>
<dbReference type="Gene3D" id="3.40.630.30">
    <property type="match status" value="1"/>
</dbReference>
<protein>
    <submittedName>
        <fullName evidence="2">GNAT family N-acetyltransferase</fullName>
    </submittedName>
</protein>
<dbReference type="OrthoDB" id="9786422at2"/>
<dbReference type="EMBL" id="VKKY01000001">
    <property type="protein sequence ID" value="KAA3439386.1"/>
    <property type="molecule type" value="Genomic_DNA"/>
</dbReference>
<reference evidence="2 3" key="1">
    <citation type="submission" date="2019-07" db="EMBL/GenBank/DDBJ databases">
        <title>Rufibacter sp. nov., isolated from lake sediment.</title>
        <authorList>
            <person name="Qu J.-H."/>
        </authorList>
    </citation>
    <scope>NUCLEOTIDE SEQUENCE [LARGE SCALE GENOMIC DNA]</scope>
    <source>
        <strain evidence="2 3">NBS58-1</strain>
    </source>
</reference>
<dbReference type="SUPFAM" id="SSF55729">
    <property type="entry name" value="Acyl-CoA N-acyltransferases (Nat)"/>
    <property type="match status" value="1"/>
</dbReference>
<evidence type="ECO:0000259" key="1">
    <source>
        <dbReference type="Pfam" id="PF13480"/>
    </source>
</evidence>
<keyword evidence="3" id="KW-1185">Reference proteome</keyword>
<dbReference type="RefSeq" id="WP_149089030.1">
    <property type="nucleotide sequence ID" value="NZ_VKKY01000001.1"/>
</dbReference>
<evidence type="ECO:0000313" key="2">
    <source>
        <dbReference type="EMBL" id="KAA3439386.1"/>
    </source>
</evidence>
<accession>A0A5B6THA5</accession>
<dbReference type="InterPro" id="IPR016181">
    <property type="entry name" value="Acyl_CoA_acyltransferase"/>
</dbReference>
<dbReference type="GO" id="GO:0016740">
    <property type="term" value="F:transferase activity"/>
    <property type="evidence" value="ECO:0007669"/>
    <property type="project" value="UniProtKB-KW"/>
</dbReference>
<dbReference type="Proteomes" id="UP000324133">
    <property type="component" value="Unassembled WGS sequence"/>
</dbReference>
<gene>
    <name evidence="2" type="ORF">FOA19_01490</name>
</gene>